<dbReference type="InterPro" id="IPR052174">
    <property type="entry name" value="Flavoredoxin"/>
</dbReference>
<dbReference type="GO" id="GO:0016491">
    <property type="term" value="F:oxidoreductase activity"/>
    <property type="evidence" value="ECO:0007669"/>
    <property type="project" value="UniProtKB-KW"/>
</dbReference>
<dbReference type="EMBL" id="JAVCAP010000014">
    <property type="protein sequence ID" value="MDP8567567.1"/>
    <property type="molecule type" value="Genomic_DNA"/>
</dbReference>
<keyword evidence="5" id="KW-0560">Oxidoreductase</keyword>
<comment type="caution">
    <text evidence="5">The sequence shown here is derived from an EMBL/GenBank/DDBJ whole genome shotgun (WGS) entry which is preliminary data.</text>
</comment>
<dbReference type="EC" id="1.5.1.-" evidence="5"/>
<evidence type="ECO:0000313" key="5">
    <source>
        <dbReference type="EMBL" id="MDP8567567.1"/>
    </source>
</evidence>
<comment type="similarity">
    <text evidence="3">Belongs to the flavoredoxin family.</text>
</comment>
<name>A0ABT9JSJ7_9PROT</name>
<dbReference type="Gene3D" id="2.30.110.10">
    <property type="entry name" value="Electron Transport, Fmn-binding Protein, Chain A"/>
    <property type="match status" value="1"/>
</dbReference>
<dbReference type="Pfam" id="PF01613">
    <property type="entry name" value="Flavin_Reduct"/>
    <property type="match status" value="1"/>
</dbReference>
<dbReference type="RefSeq" id="WP_306389291.1">
    <property type="nucleotide sequence ID" value="NZ_JAVCAP010000014.1"/>
</dbReference>
<dbReference type="InterPro" id="IPR002563">
    <property type="entry name" value="Flavin_Rdtase-like_dom"/>
</dbReference>
<keyword evidence="2" id="KW-0285">Flavoprotein</keyword>
<keyword evidence="6" id="KW-1185">Reference proteome</keyword>
<gene>
    <name evidence="5" type="ORF">Q9291_06870</name>
</gene>
<evidence type="ECO:0000256" key="2">
    <source>
        <dbReference type="ARBA" id="ARBA00022630"/>
    </source>
</evidence>
<comment type="cofactor">
    <cofactor evidence="1">
        <name>FMN</name>
        <dbReference type="ChEBI" id="CHEBI:58210"/>
    </cofactor>
</comment>
<organism evidence="5 6">
    <name type="scientific">Methylophilus aquaticus</name>
    <dbReference type="NCBI Taxonomy" id="1971610"/>
    <lineage>
        <taxon>Bacteria</taxon>
        <taxon>Pseudomonadati</taxon>
        <taxon>Pseudomonadota</taxon>
        <taxon>Betaproteobacteria</taxon>
        <taxon>Nitrosomonadales</taxon>
        <taxon>Methylophilaceae</taxon>
        <taxon>Methylophilus</taxon>
    </lineage>
</organism>
<evidence type="ECO:0000256" key="1">
    <source>
        <dbReference type="ARBA" id="ARBA00001917"/>
    </source>
</evidence>
<reference evidence="6" key="1">
    <citation type="journal article" date="2019" name="Int. J. Syst. Evol. Microbiol.">
        <title>The Global Catalogue of Microorganisms (GCM) 10K type strain sequencing project: providing services to taxonomists for standard genome sequencing and annotation.</title>
        <authorList>
            <consortium name="The Broad Institute Genomics Platform"/>
            <consortium name="The Broad Institute Genome Sequencing Center for Infectious Disease"/>
            <person name="Wu L."/>
            <person name="Ma J."/>
        </authorList>
    </citation>
    <scope>NUCLEOTIDE SEQUENCE [LARGE SCALE GENOMIC DNA]</scope>
    <source>
        <strain evidence="6">VKM B-3159</strain>
    </source>
</reference>
<sequence length="183" mass="20149">MTIESKLIYRLLNHGPTTLISSAHAGQRNIMAAAWVCALDFNPPKVTVVIDSKTYTRELMEAEGTFAINLPCVKQIEMVKKVGSISGRDLEGTDKFAEYGIETFAAQEITAPLVTGCVAWLECKIIREPHNQNTYDLFIAEVVAAHADARVFSDGRWHFDGHDDLRTIHHIAGGTFFATGPAC</sequence>
<dbReference type="SMART" id="SM00903">
    <property type="entry name" value="Flavin_Reduct"/>
    <property type="match status" value="1"/>
</dbReference>
<dbReference type="SUPFAM" id="SSF50475">
    <property type="entry name" value="FMN-binding split barrel"/>
    <property type="match status" value="1"/>
</dbReference>
<evidence type="ECO:0000259" key="4">
    <source>
        <dbReference type="SMART" id="SM00903"/>
    </source>
</evidence>
<evidence type="ECO:0000256" key="3">
    <source>
        <dbReference type="ARBA" id="ARBA00038054"/>
    </source>
</evidence>
<evidence type="ECO:0000313" key="6">
    <source>
        <dbReference type="Proteomes" id="UP001225906"/>
    </source>
</evidence>
<proteinExistence type="inferred from homology"/>
<feature type="domain" description="Flavin reductase like" evidence="4">
    <location>
        <begin position="10"/>
        <end position="159"/>
    </location>
</feature>
<dbReference type="InterPro" id="IPR012349">
    <property type="entry name" value="Split_barrel_FMN-bd"/>
</dbReference>
<protein>
    <submittedName>
        <fullName evidence="5">Flavin reductase family protein</fullName>
        <ecNumber evidence="5">1.5.1.-</ecNumber>
    </submittedName>
</protein>
<dbReference type="PANTHER" id="PTHR43567:SF1">
    <property type="entry name" value="FLAVOREDOXIN"/>
    <property type="match status" value="1"/>
</dbReference>
<accession>A0ABT9JSJ7</accession>
<dbReference type="PANTHER" id="PTHR43567">
    <property type="entry name" value="FLAVOREDOXIN-RELATED-RELATED"/>
    <property type="match status" value="1"/>
</dbReference>
<dbReference type="Proteomes" id="UP001225906">
    <property type="component" value="Unassembled WGS sequence"/>
</dbReference>